<dbReference type="PATRIC" id="fig|145458.7.peg.1959"/>
<dbReference type="KEGG" id="rtc:APU90_08480"/>
<sequence length="83" mass="8637">MRTAATIPQRHVVGIAAVLGSIILAVAVSPVWLLATVALTAITLIRYVVLIWRGGHSEPAMIPLALVNLIVLTGAIACALSSR</sequence>
<feature type="transmembrane region" description="Helical" evidence="1">
    <location>
        <begin position="60"/>
        <end position="80"/>
    </location>
</feature>
<evidence type="ECO:0000313" key="2">
    <source>
        <dbReference type="EMBL" id="KKM46996.1"/>
    </source>
</evidence>
<protein>
    <submittedName>
        <fullName evidence="2">Uncharacterized protein</fullName>
    </submittedName>
</protein>
<gene>
    <name evidence="2" type="ORF">VT73_01740</name>
</gene>
<dbReference type="KEGG" id="rtx:TI83_08600"/>
<evidence type="ECO:0000256" key="1">
    <source>
        <dbReference type="SAM" id="Phobius"/>
    </source>
</evidence>
<keyword evidence="3" id="KW-1185">Reference proteome</keyword>
<dbReference type="Proteomes" id="UP000052979">
    <property type="component" value="Unassembled WGS sequence"/>
</dbReference>
<name>A0A0C5BF99_9MICO</name>
<reference evidence="2 3" key="1">
    <citation type="submission" date="2015-04" db="EMBL/GenBank/DDBJ databases">
        <title>Draft genome sequence of Rathayibacter toxicus strain FH-142 (AKA 70134 or CS 32), a Western Australian isolate.</title>
        <authorList>
            <consortium name="Consortium for Microbial Forensics and Genomics (microFORGE)"/>
            <person name="Knight B.M."/>
            <person name="Roberts D.P."/>
            <person name="Lin D."/>
            <person name="Hari K."/>
            <person name="Fletcher J."/>
            <person name="Melcher U."/>
            <person name="Blagden T."/>
            <person name="Luster D.G."/>
            <person name="Sechler A.J."/>
            <person name="Schneider W.L."/>
            <person name="Winegar R.A."/>
        </authorList>
    </citation>
    <scope>NUCLEOTIDE SEQUENCE [LARGE SCALE GENOMIC DNA]</scope>
    <source>
        <strain evidence="2 3">FH142</strain>
    </source>
</reference>
<feature type="transmembrane region" description="Helical" evidence="1">
    <location>
        <begin position="12"/>
        <end position="45"/>
    </location>
</feature>
<comment type="caution">
    <text evidence="2">The sequence shown here is derived from an EMBL/GenBank/DDBJ whole genome shotgun (WGS) entry which is preliminary data.</text>
</comment>
<accession>A0A0C5BF99</accession>
<organism evidence="2 3">
    <name type="scientific">Rathayibacter toxicus</name>
    <dbReference type="NCBI Taxonomy" id="145458"/>
    <lineage>
        <taxon>Bacteria</taxon>
        <taxon>Bacillati</taxon>
        <taxon>Actinomycetota</taxon>
        <taxon>Actinomycetes</taxon>
        <taxon>Micrococcales</taxon>
        <taxon>Microbacteriaceae</taxon>
        <taxon>Rathayibacter</taxon>
    </lineage>
</organism>
<evidence type="ECO:0000313" key="3">
    <source>
        <dbReference type="Proteomes" id="UP000052979"/>
    </source>
</evidence>
<dbReference type="GeneID" id="93666631"/>
<proteinExistence type="predicted"/>
<keyword evidence="1" id="KW-0472">Membrane</keyword>
<dbReference type="RefSeq" id="WP_042734246.1">
    <property type="nucleotide sequence ID" value="NZ_CP010848.1"/>
</dbReference>
<keyword evidence="1" id="KW-1133">Transmembrane helix</keyword>
<dbReference type="AlphaFoldDB" id="A0A0C5BF99"/>
<dbReference type="EMBL" id="LBFI01000011">
    <property type="protein sequence ID" value="KKM46996.1"/>
    <property type="molecule type" value="Genomic_DNA"/>
</dbReference>
<keyword evidence="1" id="KW-0812">Transmembrane</keyword>